<dbReference type="Proteomes" id="UP000509597">
    <property type="component" value="Chromosome"/>
</dbReference>
<evidence type="ECO:0000256" key="12">
    <source>
        <dbReference type="SAM" id="Phobius"/>
    </source>
</evidence>
<dbReference type="GO" id="GO:0005886">
    <property type="term" value="C:plasma membrane"/>
    <property type="evidence" value="ECO:0007669"/>
    <property type="project" value="UniProtKB-SubCell"/>
</dbReference>
<evidence type="ECO:0000256" key="6">
    <source>
        <dbReference type="ARBA" id="ARBA00023136"/>
    </source>
</evidence>
<dbReference type="EMBL" id="CP058627">
    <property type="protein sequence ID" value="QLG87187.1"/>
    <property type="molecule type" value="Genomic_DNA"/>
</dbReference>
<evidence type="ECO:0000256" key="3">
    <source>
        <dbReference type="ARBA" id="ARBA00022519"/>
    </source>
</evidence>
<dbReference type="GO" id="GO:0003755">
    <property type="term" value="F:peptidyl-prolyl cis-trans isomerase activity"/>
    <property type="evidence" value="ECO:0007669"/>
    <property type="project" value="UniProtKB-KW"/>
</dbReference>
<dbReference type="Pfam" id="PF13624">
    <property type="entry name" value="SurA_N_3"/>
    <property type="match status" value="1"/>
</dbReference>
<dbReference type="PANTHER" id="PTHR47529">
    <property type="entry name" value="PEPTIDYL-PROLYL CIS-TRANS ISOMERASE D"/>
    <property type="match status" value="1"/>
</dbReference>
<comment type="similarity">
    <text evidence="8">Belongs to the PpiD chaperone family.</text>
</comment>
<keyword evidence="5 12" id="KW-1133">Transmembrane helix</keyword>
<gene>
    <name evidence="14" type="ORF">HQ393_02395</name>
</gene>
<evidence type="ECO:0000256" key="2">
    <source>
        <dbReference type="ARBA" id="ARBA00022475"/>
    </source>
</evidence>
<accession>A0A7H9BF39</accession>
<evidence type="ECO:0000256" key="5">
    <source>
        <dbReference type="ARBA" id="ARBA00022989"/>
    </source>
</evidence>
<evidence type="ECO:0000256" key="1">
    <source>
        <dbReference type="ARBA" id="ARBA00004382"/>
    </source>
</evidence>
<dbReference type="PROSITE" id="PS50198">
    <property type="entry name" value="PPIC_PPIASE_2"/>
    <property type="match status" value="1"/>
</dbReference>
<comment type="subcellular location">
    <subcellularLocation>
        <location evidence="1">Cell inner membrane</location>
        <topology evidence="1">Single-pass type II membrane protein</topology>
        <orientation evidence="1">Periplasmic side</orientation>
    </subcellularLocation>
</comment>
<keyword evidence="6 12" id="KW-0472">Membrane</keyword>
<evidence type="ECO:0000256" key="11">
    <source>
        <dbReference type="PROSITE-ProRule" id="PRU00278"/>
    </source>
</evidence>
<keyword evidence="3" id="KW-0997">Cell inner membrane</keyword>
<dbReference type="InterPro" id="IPR046357">
    <property type="entry name" value="PPIase_dom_sf"/>
</dbReference>
<dbReference type="Gene3D" id="3.10.50.40">
    <property type="match status" value="1"/>
</dbReference>
<dbReference type="InterPro" id="IPR027304">
    <property type="entry name" value="Trigger_fact/SurA_dom_sf"/>
</dbReference>
<dbReference type="SUPFAM" id="SSF109998">
    <property type="entry name" value="Triger factor/SurA peptide-binding domain-like"/>
    <property type="match status" value="1"/>
</dbReference>
<feature type="transmembrane region" description="Helical" evidence="12">
    <location>
        <begin position="12"/>
        <end position="35"/>
    </location>
</feature>
<dbReference type="PANTHER" id="PTHR47529:SF1">
    <property type="entry name" value="PERIPLASMIC CHAPERONE PPID"/>
    <property type="match status" value="1"/>
</dbReference>
<evidence type="ECO:0000259" key="13">
    <source>
        <dbReference type="PROSITE" id="PS50198"/>
    </source>
</evidence>
<evidence type="ECO:0000313" key="14">
    <source>
        <dbReference type="EMBL" id="QLG87187.1"/>
    </source>
</evidence>
<dbReference type="Pfam" id="PF13616">
    <property type="entry name" value="Rotamase_3"/>
    <property type="match status" value="1"/>
</dbReference>
<dbReference type="SUPFAM" id="SSF54534">
    <property type="entry name" value="FKBP-like"/>
    <property type="match status" value="1"/>
</dbReference>
<organism evidence="14 15">
    <name type="scientific">Chitinibacter bivalviorum</name>
    <dbReference type="NCBI Taxonomy" id="2739434"/>
    <lineage>
        <taxon>Bacteria</taxon>
        <taxon>Pseudomonadati</taxon>
        <taxon>Pseudomonadota</taxon>
        <taxon>Betaproteobacteria</taxon>
        <taxon>Neisseriales</taxon>
        <taxon>Chitinibacteraceae</taxon>
        <taxon>Chitinibacter</taxon>
    </lineage>
</organism>
<evidence type="ECO:0000256" key="9">
    <source>
        <dbReference type="ARBA" id="ARBA00040743"/>
    </source>
</evidence>
<keyword evidence="15" id="KW-1185">Reference proteome</keyword>
<evidence type="ECO:0000256" key="7">
    <source>
        <dbReference type="ARBA" id="ARBA00023186"/>
    </source>
</evidence>
<proteinExistence type="inferred from homology"/>
<evidence type="ECO:0000256" key="10">
    <source>
        <dbReference type="ARBA" id="ARBA00042775"/>
    </source>
</evidence>
<dbReference type="InterPro" id="IPR052029">
    <property type="entry name" value="PpiD_chaperone"/>
</dbReference>
<evidence type="ECO:0000313" key="15">
    <source>
        <dbReference type="Proteomes" id="UP000509597"/>
    </source>
</evidence>
<evidence type="ECO:0000256" key="4">
    <source>
        <dbReference type="ARBA" id="ARBA00022692"/>
    </source>
</evidence>
<dbReference type="AlphaFoldDB" id="A0A7H9BF39"/>
<keyword evidence="4 12" id="KW-0812">Transmembrane</keyword>
<dbReference type="KEGG" id="chiz:HQ393_02395"/>
<keyword evidence="2" id="KW-1003">Cell membrane</keyword>
<keyword evidence="7" id="KW-0143">Chaperone</keyword>
<dbReference type="Gene3D" id="1.10.4030.10">
    <property type="entry name" value="Porin chaperone SurA, peptide-binding domain"/>
    <property type="match status" value="1"/>
</dbReference>
<sequence>MFEFVHNNKTAVQIVLGLVSAGLVIGFGLSGYSAMGESDNYLAKVGKTQITERQLAEAIGNQAVPDDMKPMVVEQLVSQQLLQEKAQQLRMTVPDAVLREAIGSIPAFQVDGKFDSKRYQELLAAQQMTPTQFEDKLKKDLVLRQLMDGVMQTGFVSNSELQRLNSLMGDKREVSVATLSPEQYLAKVSVSDAEIKQYYDANLTQFKAPEMVKLEYVSYSQADLAAQQTVSDAEVQKYFDEHKSELAKEERKVRHILLTAPKDMKADDKAKVRQQAEVILLEVKKNPAQFSAIAKAKSQDPGSAANGGDLGYFAKGAMVKPFEEVAFKLKKGEISGIVESDFGFHILVLDDVKGASLADVKPQIEQKIKQDKAQVAYQAQVDKFSELVYQQADSLKPAADALKLKVVQSGWVTRKAAEEPLLNNPKLIEAVFSDDVLKKKHNSEAIEVGRDQLVSARLLEYKPSQTQALADVSAVISSKLKLEKAAKLLASDGEAKLKALNAGNAVELAWGEAKPFSRIGEQGVAEADLKAIFKADNSKPVYVGANVPNRGYVFYKVGNSVAAPALTPENKFRMGESLAKMYGQVELTAYLDSLKKDIKVQYSHRLKKSVE</sequence>
<keyword evidence="11" id="KW-0413">Isomerase</keyword>
<feature type="domain" description="PpiC" evidence="13">
    <location>
        <begin position="248"/>
        <end position="351"/>
    </location>
</feature>
<protein>
    <recommendedName>
        <fullName evidence="9">Periplasmic chaperone PpiD</fullName>
    </recommendedName>
    <alternativeName>
        <fullName evidence="10">Periplasmic folding chaperone</fullName>
    </alternativeName>
</protein>
<keyword evidence="11" id="KW-0697">Rotamase</keyword>
<name>A0A7H9BF39_9NEIS</name>
<reference evidence="14 15" key="1">
    <citation type="submission" date="2020-07" db="EMBL/GenBank/DDBJ databases">
        <title>Complete genome sequence of Chitinibacter sp. 2T18.</title>
        <authorList>
            <person name="Bae J.-W."/>
            <person name="Choi J.-W."/>
        </authorList>
    </citation>
    <scope>NUCLEOTIDE SEQUENCE [LARGE SCALE GENOMIC DNA]</scope>
    <source>
        <strain evidence="14 15">2T18</strain>
    </source>
</reference>
<dbReference type="RefSeq" id="WP_179357271.1">
    <property type="nucleotide sequence ID" value="NZ_CP058627.1"/>
</dbReference>
<dbReference type="InterPro" id="IPR000297">
    <property type="entry name" value="PPIase_PpiC"/>
</dbReference>
<evidence type="ECO:0000256" key="8">
    <source>
        <dbReference type="ARBA" id="ARBA00038408"/>
    </source>
</evidence>